<evidence type="ECO:0000313" key="2">
    <source>
        <dbReference type="EMBL" id="OIQ81946.1"/>
    </source>
</evidence>
<feature type="transmembrane region" description="Helical" evidence="1">
    <location>
        <begin position="7"/>
        <end position="27"/>
    </location>
</feature>
<dbReference type="Pfam" id="PF20398">
    <property type="entry name" value="DUF6691"/>
    <property type="match status" value="1"/>
</dbReference>
<comment type="caution">
    <text evidence="2">The sequence shown here is derived from an EMBL/GenBank/DDBJ whole genome shotgun (WGS) entry which is preliminary data.</text>
</comment>
<organism evidence="2">
    <name type="scientific">mine drainage metagenome</name>
    <dbReference type="NCBI Taxonomy" id="410659"/>
    <lineage>
        <taxon>unclassified sequences</taxon>
        <taxon>metagenomes</taxon>
        <taxon>ecological metagenomes</taxon>
    </lineage>
</organism>
<evidence type="ECO:0008006" key="3">
    <source>
        <dbReference type="Google" id="ProtNLM"/>
    </source>
</evidence>
<gene>
    <name evidence="2" type="ORF">GALL_362750</name>
</gene>
<dbReference type="AlphaFoldDB" id="A0A1J5QFE8"/>
<feature type="transmembrane region" description="Helical" evidence="1">
    <location>
        <begin position="89"/>
        <end position="110"/>
    </location>
</feature>
<name>A0A1J5QFE8_9ZZZZ</name>
<protein>
    <recommendedName>
        <fullName evidence="3">YeeE/YedE family protein</fullName>
    </recommendedName>
</protein>
<feature type="transmembrane region" description="Helical" evidence="1">
    <location>
        <begin position="47"/>
        <end position="69"/>
    </location>
</feature>
<dbReference type="InterPro" id="IPR046513">
    <property type="entry name" value="DUF6691"/>
</dbReference>
<sequence>MKHRAHPIPILISALVAGVFFGFGLAWSTMVRPEAILDFLLLRNFGLLLVMGGAAGTFLVAYHLLPRLLKRPLFGLAWSTRPTALDKRLLIGSALFGVGWGLSGVCPGPALAGLGVGNWPLALVVVGILLGAWLEGRFFER</sequence>
<accession>A0A1J5QFE8</accession>
<proteinExistence type="predicted"/>
<feature type="transmembrane region" description="Helical" evidence="1">
    <location>
        <begin position="116"/>
        <end position="134"/>
    </location>
</feature>
<reference evidence="2" key="1">
    <citation type="submission" date="2016-10" db="EMBL/GenBank/DDBJ databases">
        <title>Sequence of Gallionella enrichment culture.</title>
        <authorList>
            <person name="Poehlein A."/>
            <person name="Muehling M."/>
            <person name="Daniel R."/>
        </authorList>
    </citation>
    <scope>NUCLEOTIDE SEQUENCE</scope>
</reference>
<keyword evidence="1" id="KW-0812">Transmembrane</keyword>
<dbReference type="EMBL" id="MLJW01000862">
    <property type="protein sequence ID" value="OIQ81946.1"/>
    <property type="molecule type" value="Genomic_DNA"/>
</dbReference>
<keyword evidence="1" id="KW-1133">Transmembrane helix</keyword>
<keyword evidence="1" id="KW-0472">Membrane</keyword>
<evidence type="ECO:0000256" key="1">
    <source>
        <dbReference type="SAM" id="Phobius"/>
    </source>
</evidence>